<dbReference type="EMBL" id="JBHSRJ010000009">
    <property type="protein sequence ID" value="MFC6045733.1"/>
    <property type="molecule type" value="Genomic_DNA"/>
</dbReference>
<dbReference type="GO" id="GO:0006508">
    <property type="term" value="P:proteolysis"/>
    <property type="evidence" value="ECO:0007669"/>
    <property type="project" value="UniProtKB-KW"/>
</dbReference>
<gene>
    <name evidence="5" type="ORF">ACFPYL_21805</name>
</gene>
<keyword evidence="1" id="KW-1188">Viral release from host cell</keyword>
<name>A0ABW1LPS1_9ACTN</name>
<evidence type="ECO:0000313" key="6">
    <source>
        <dbReference type="Proteomes" id="UP001596135"/>
    </source>
</evidence>
<reference evidence="6" key="1">
    <citation type="journal article" date="2019" name="Int. J. Syst. Evol. Microbiol.">
        <title>The Global Catalogue of Microorganisms (GCM) 10K type strain sequencing project: providing services to taxonomists for standard genome sequencing and annotation.</title>
        <authorList>
            <consortium name="The Broad Institute Genomics Platform"/>
            <consortium name="The Broad Institute Genome Sequencing Center for Infectious Disease"/>
            <person name="Wu L."/>
            <person name="Ma J."/>
        </authorList>
    </citation>
    <scope>NUCLEOTIDE SEQUENCE [LARGE SCALE GENOMIC DNA]</scope>
    <source>
        <strain evidence="6">CCUG 54522</strain>
    </source>
</reference>
<dbReference type="EC" id="3.4.21.-" evidence="5"/>
<accession>A0ABW1LPS1</accession>
<keyword evidence="2 5" id="KW-0645">Protease</keyword>
<organism evidence="5 6">
    <name type="scientific">Nocardioides hankookensis</name>
    <dbReference type="NCBI Taxonomy" id="443157"/>
    <lineage>
        <taxon>Bacteria</taxon>
        <taxon>Bacillati</taxon>
        <taxon>Actinomycetota</taxon>
        <taxon>Actinomycetes</taxon>
        <taxon>Propionibacteriales</taxon>
        <taxon>Nocardioidaceae</taxon>
        <taxon>Nocardioides</taxon>
    </lineage>
</organism>
<dbReference type="RefSeq" id="WP_379159469.1">
    <property type="nucleotide sequence ID" value="NZ_JBHSRJ010000009.1"/>
</dbReference>
<keyword evidence="6" id="KW-1185">Reference proteome</keyword>
<dbReference type="InterPro" id="IPR054613">
    <property type="entry name" value="Peptidase_S78_dom"/>
</dbReference>
<dbReference type="Pfam" id="PF04586">
    <property type="entry name" value="Peptidase_S78"/>
    <property type="match status" value="1"/>
</dbReference>
<protein>
    <submittedName>
        <fullName evidence="5">HK97 family phage prohead protease</fullName>
        <ecNumber evidence="5">3.4.21.-</ecNumber>
    </submittedName>
</protein>
<keyword evidence="3 5" id="KW-0378">Hydrolase</keyword>
<evidence type="ECO:0000313" key="5">
    <source>
        <dbReference type="EMBL" id="MFC6045733.1"/>
    </source>
</evidence>
<comment type="caution">
    <text evidence="5">The sequence shown here is derived from an EMBL/GenBank/DDBJ whole genome shotgun (WGS) entry which is preliminary data.</text>
</comment>
<dbReference type="Proteomes" id="UP001596135">
    <property type="component" value="Unassembled WGS sequence"/>
</dbReference>
<evidence type="ECO:0000256" key="2">
    <source>
        <dbReference type="ARBA" id="ARBA00022670"/>
    </source>
</evidence>
<dbReference type="GO" id="GO:0008233">
    <property type="term" value="F:peptidase activity"/>
    <property type="evidence" value="ECO:0007669"/>
    <property type="project" value="UniProtKB-KW"/>
</dbReference>
<sequence length="269" mass="29117">MSTSTLERILDAAAEARVAGYAGTGAASRPSQRRCAEEPGSRAAVFAPFVEPPQLRAAGDGDGSTLHFTGFASVYNRGYEMWDMFGPYTEQVTSGAGANSLARADLDVPFVLAHDSLRRIARTTVDGSMTLSESTVDDVEGLLVDAPQLDAGDVDVAYIAPKLRSGLIDEMSFRFRIVRGTWSPDWMEYHIEEYDIHRGDVAIVGYGANPHTVGAGLRSQQLPRLEDLTDSQLRQLETDLHALRKQQSADRAPSPAQIAAMASLGLYRG</sequence>
<proteinExistence type="predicted"/>
<evidence type="ECO:0000259" key="4">
    <source>
        <dbReference type="Pfam" id="PF04586"/>
    </source>
</evidence>
<evidence type="ECO:0000256" key="1">
    <source>
        <dbReference type="ARBA" id="ARBA00022612"/>
    </source>
</evidence>
<evidence type="ECO:0000256" key="3">
    <source>
        <dbReference type="ARBA" id="ARBA00022801"/>
    </source>
</evidence>
<feature type="domain" description="Prohead serine protease" evidence="4">
    <location>
        <begin position="61"/>
        <end position="213"/>
    </location>
</feature>